<dbReference type="Proteomes" id="UP000729402">
    <property type="component" value="Unassembled WGS sequence"/>
</dbReference>
<accession>A0A8J5WRU9</accession>
<dbReference type="EMBL" id="JAAALK010000080">
    <property type="protein sequence ID" value="KAG8093617.1"/>
    <property type="molecule type" value="Genomic_DNA"/>
</dbReference>
<sequence length="87" mass="10044">MLMLLIMLFLRDKRITSCCNRILVCAVGMRKGEVQTRRSVDWSFSFGALKTDVIEKGREEKNWTVLPGDLLRRVPETDERVGLAQFV</sequence>
<name>A0A8J5WRU9_ZIZPA</name>
<feature type="chain" id="PRO_5035226650" evidence="1">
    <location>
        <begin position="19"/>
        <end position="87"/>
    </location>
</feature>
<proteinExistence type="predicted"/>
<keyword evidence="1" id="KW-0732">Signal</keyword>
<evidence type="ECO:0000313" key="2">
    <source>
        <dbReference type="EMBL" id="KAG8093617.1"/>
    </source>
</evidence>
<gene>
    <name evidence="2" type="ORF">GUJ93_ZPchr0012g20235</name>
</gene>
<evidence type="ECO:0000313" key="3">
    <source>
        <dbReference type="Proteomes" id="UP000729402"/>
    </source>
</evidence>
<evidence type="ECO:0000256" key="1">
    <source>
        <dbReference type="SAM" id="SignalP"/>
    </source>
</evidence>
<organism evidence="2 3">
    <name type="scientific">Zizania palustris</name>
    <name type="common">Northern wild rice</name>
    <dbReference type="NCBI Taxonomy" id="103762"/>
    <lineage>
        <taxon>Eukaryota</taxon>
        <taxon>Viridiplantae</taxon>
        <taxon>Streptophyta</taxon>
        <taxon>Embryophyta</taxon>
        <taxon>Tracheophyta</taxon>
        <taxon>Spermatophyta</taxon>
        <taxon>Magnoliopsida</taxon>
        <taxon>Liliopsida</taxon>
        <taxon>Poales</taxon>
        <taxon>Poaceae</taxon>
        <taxon>BOP clade</taxon>
        <taxon>Oryzoideae</taxon>
        <taxon>Oryzeae</taxon>
        <taxon>Zizaniinae</taxon>
        <taxon>Zizania</taxon>
    </lineage>
</organism>
<protein>
    <submittedName>
        <fullName evidence="2">Uncharacterized protein</fullName>
    </submittedName>
</protein>
<feature type="signal peptide" evidence="1">
    <location>
        <begin position="1"/>
        <end position="18"/>
    </location>
</feature>
<reference evidence="2" key="1">
    <citation type="journal article" date="2021" name="bioRxiv">
        <title>Whole Genome Assembly and Annotation of Northern Wild Rice, Zizania palustris L., Supports a Whole Genome Duplication in the Zizania Genus.</title>
        <authorList>
            <person name="Haas M."/>
            <person name="Kono T."/>
            <person name="Macchietto M."/>
            <person name="Millas R."/>
            <person name="McGilp L."/>
            <person name="Shao M."/>
            <person name="Duquette J."/>
            <person name="Hirsch C.N."/>
            <person name="Kimball J."/>
        </authorList>
    </citation>
    <scope>NUCLEOTIDE SEQUENCE</scope>
    <source>
        <tissue evidence="2">Fresh leaf tissue</tissue>
    </source>
</reference>
<keyword evidence="3" id="KW-1185">Reference proteome</keyword>
<comment type="caution">
    <text evidence="2">The sequence shown here is derived from an EMBL/GenBank/DDBJ whole genome shotgun (WGS) entry which is preliminary data.</text>
</comment>
<reference evidence="2" key="2">
    <citation type="submission" date="2021-02" db="EMBL/GenBank/DDBJ databases">
        <authorList>
            <person name="Kimball J.A."/>
            <person name="Haas M.W."/>
            <person name="Macchietto M."/>
            <person name="Kono T."/>
            <person name="Duquette J."/>
            <person name="Shao M."/>
        </authorList>
    </citation>
    <scope>NUCLEOTIDE SEQUENCE</scope>
    <source>
        <tissue evidence="2">Fresh leaf tissue</tissue>
    </source>
</reference>
<dbReference type="AlphaFoldDB" id="A0A8J5WRU9"/>